<comment type="caution">
    <text evidence="2">The sequence shown here is derived from an EMBL/GenBank/DDBJ whole genome shotgun (WGS) entry which is preliminary data.</text>
</comment>
<feature type="non-terminal residue" evidence="2">
    <location>
        <position position="1"/>
    </location>
</feature>
<organism evidence="2 3">
    <name type="scientific">Frankliniella fusca</name>
    <dbReference type="NCBI Taxonomy" id="407009"/>
    <lineage>
        <taxon>Eukaryota</taxon>
        <taxon>Metazoa</taxon>
        <taxon>Ecdysozoa</taxon>
        <taxon>Arthropoda</taxon>
        <taxon>Hexapoda</taxon>
        <taxon>Insecta</taxon>
        <taxon>Pterygota</taxon>
        <taxon>Neoptera</taxon>
        <taxon>Paraneoptera</taxon>
        <taxon>Thysanoptera</taxon>
        <taxon>Terebrantia</taxon>
        <taxon>Thripoidea</taxon>
        <taxon>Thripidae</taxon>
        <taxon>Frankliniella</taxon>
    </lineage>
</organism>
<evidence type="ECO:0000256" key="1">
    <source>
        <dbReference type="SAM" id="MobiDB-lite"/>
    </source>
</evidence>
<name>A0AAE1I4J9_9NEOP</name>
<reference evidence="2" key="1">
    <citation type="submission" date="2021-07" db="EMBL/GenBank/DDBJ databases">
        <authorList>
            <person name="Catto M.A."/>
            <person name="Jacobson A."/>
            <person name="Kennedy G."/>
            <person name="Labadie P."/>
            <person name="Hunt B.G."/>
            <person name="Srinivasan R."/>
        </authorList>
    </citation>
    <scope>NUCLEOTIDE SEQUENCE</scope>
    <source>
        <strain evidence="2">PL_HMW_Pooled</strain>
        <tissue evidence="2">Head</tissue>
    </source>
</reference>
<sequence length="170" mass="19561">TTLKSISRPVDRRFTRPTSRLNSRPLPRDGATSAPSDFYNYLFWLNEMLHSRNECENSRLRPAKIVLQSFTAVQKKIHVNVHQFKNAAHQIKVKLTKSFSAGAKLLQTLSVHRVNVSITLYNDLKSRGGDISHRPWRTCLACFRVVDTTCQPNKMKKITALIKLRFELIL</sequence>
<proteinExistence type="predicted"/>
<gene>
    <name evidence="2" type="ORF">KUF71_014807</name>
</gene>
<evidence type="ECO:0000313" key="2">
    <source>
        <dbReference type="EMBL" id="KAK3932830.1"/>
    </source>
</evidence>
<evidence type="ECO:0000313" key="3">
    <source>
        <dbReference type="Proteomes" id="UP001219518"/>
    </source>
</evidence>
<dbReference type="AlphaFoldDB" id="A0AAE1I4J9"/>
<reference evidence="2" key="2">
    <citation type="journal article" date="2023" name="BMC Genomics">
        <title>Pest status, molecular evolution, and epigenetic factors derived from the genome assembly of Frankliniella fusca, a thysanopteran phytovirus vector.</title>
        <authorList>
            <person name="Catto M.A."/>
            <person name="Labadie P.E."/>
            <person name="Jacobson A.L."/>
            <person name="Kennedy G.G."/>
            <person name="Srinivasan R."/>
            <person name="Hunt B.G."/>
        </authorList>
    </citation>
    <scope>NUCLEOTIDE SEQUENCE</scope>
    <source>
        <strain evidence="2">PL_HMW_Pooled</strain>
    </source>
</reference>
<dbReference type="EMBL" id="JAHWGI010001440">
    <property type="protein sequence ID" value="KAK3932830.1"/>
    <property type="molecule type" value="Genomic_DNA"/>
</dbReference>
<feature type="region of interest" description="Disordered" evidence="1">
    <location>
        <begin position="1"/>
        <end position="29"/>
    </location>
</feature>
<protein>
    <submittedName>
        <fullName evidence="2">Inner kinetochore subunit CHL4</fullName>
    </submittedName>
</protein>
<dbReference type="Proteomes" id="UP001219518">
    <property type="component" value="Unassembled WGS sequence"/>
</dbReference>
<accession>A0AAE1I4J9</accession>
<keyword evidence="3" id="KW-1185">Reference proteome</keyword>